<comment type="caution">
    <text evidence="1">The sequence shown here is derived from an EMBL/GenBank/DDBJ whole genome shotgun (WGS) entry which is preliminary data.</text>
</comment>
<evidence type="ECO:0000313" key="1">
    <source>
        <dbReference type="EMBL" id="KAK9324479.1"/>
    </source>
</evidence>
<protein>
    <submittedName>
        <fullName evidence="1">Uncharacterized protein</fullName>
    </submittedName>
</protein>
<dbReference type="EMBL" id="MU970049">
    <property type="protein sequence ID" value="KAK9324479.1"/>
    <property type="molecule type" value="Genomic_DNA"/>
</dbReference>
<sequence>MASSAQASDSNQKTLIEALIVIFRISRYEINFEYMRHIENAVPIALALLLRGYSPQSIAGDLWKYLTRTLAKRMALLESLSPVGAPFERLSTVIGVTPQGSLTWQEVSDRFHQSVHLNRAVAAWTRGMYVDLLIPMKAKGRTPTPSSTSTASRNQAIFKRKLLERDGSFSVLGGAMDESTVVPGMVRPPHGTSTLIAAHIIPFSASSRPRLRRLLSIFAGQNPRDMEGLLTENINDPSNGLLLDLESHRAFDKYKFGLECQDKHYRIRRLVEDNLLPDEVFHHDDGEVVLFGQGPQNHALPSPLFCNIHLAIGRVLHESGVARLIDEIQQDEDELKDGYVEGDRWMAVSASYLERELRGLQRDDDSGIDLEYDDTDKGSQGRFPIASFSTMCTEKS</sequence>
<dbReference type="Proteomes" id="UP001489719">
    <property type="component" value="Unassembled WGS sequence"/>
</dbReference>
<gene>
    <name evidence="1" type="ORF">V1517DRAFT_49340</name>
</gene>
<proteinExistence type="predicted"/>
<keyword evidence="2" id="KW-1185">Reference proteome</keyword>
<name>A0ACC3TTK0_9ASCO</name>
<reference evidence="2" key="1">
    <citation type="journal article" date="2024" name="Front. Bioeng. Biotechnol.">
        <title>Genome-scale model development and genomic sequencing of the oleaginous clade Lipomyces.</title>
        <authorList>
            <person name="Czajka J.J."/>
            <person name="Han Y."/>
            <person name="Kim J."/>
            <person name="Mondo S.J."/>
            <person name="Hofstad B.A."/>
            <person name="Robles A."/>
            <person name="Haridas S."/>
            <person name="Riley R."/>
            <person name="LaButti K."/>
            <person name="Pangilinan J."/>
            <person name="Andreopoulos W."/>
            <person name="Lipzen A."/>
            <person name="Yan J."/>
            <person name="Wang M."/>
            <person name="Ng V."/>
            <person name="Grigoriev I.V."/>
            <person name="Spatafora J.W."/>
            <person name="Magnuson J.K."/>
            <person name="Baker S.E."/>
            <person name="Pomraning K.R."/>
        </authorList>
    </citation>
    <scope>NUCLEOTIDE SEQUENCE [LARGE SCALE GENOMIC DNA]</scope>
    <source>
        <strain evidence="2">CBS 10300</strain>
    </source>
</reference>
<evidence type="ECO:0000313" key="2">
    <source>
        <dbReference type="Proteomes" id="UP001489719"/>
    </source>
</evidence>
<accession>A0ACC3TTK0</accession>
<organism evidence="1 2">
    <name type="scientific">Lipomyces orientalis</name>
    <dbReference type="NCBI Taxonomy" id="1233043"/>
    <lineage>
        <taxon>Eukaryota</taxon>
        <taxon>Fungi</taxon>
        <taxon>Dikarya</taxon>
        <taxon>Ascomycota</taxon>
        <taxon>Saccharomycotina</taxon>
        <taxon>Lipomycetes</taxon>
        <taxon>Lipomycetales</taxon>
        <taxon>Lipomycetaceae</taxon>
        <taxon>Lipomyces</taxon>
    </lineage>
</organism>